<proteinExistence type="predicted"/>
<accession>A0A286G617</accession>
<feature type="transmembrane region" description="Helical" evidence="1">
    <location>
        <begin position="44"/>
        <end position="61"/>
    </location>
</feature>
<keyword evidence="1" id="KW-0472">Membrane</keyword>
<feature type="transmembrane region" description="Helical" evidence="1">
    <location>
        <begin position="131"/>
        <end position="150"/>
    </location>
</feature>
<dbReference type="RefSeq" id="WP_097277614.1">
    <property type="nucleotide sequence ID" value="NZ_OCNJ01000001.1"/>
</dbReference>
<keyword evidence="3" id="KW-1185">Reference proteome</keyword>
<dbReference type="OrthoDB" id="9797308at2"/>
<evidence type="ECO:0008006" key="4">
    <source>
        <dbReference type="Google" id="ProtNLM"/>
    </source>
</evidence>
<evidence type="ECO:0000313" key="2">
    <source>
        <dbReference type="EMBL" id="SOD90997.1"/>
    </source>
</evidence>
<sequence length="336" mass="35455">MSAVPRPVAALGSVARDSLRVWWVLLKLMVPTMILVKLAADFGAIPYIAAAFAPVMAVVGLPPELGIVWATACLTTIYGAAAVLPTVMPADQLTVAQMTVLGTMMLVAHSLPLEGRVCQRTGTSFLVQTALRLGGAVLFGAILSAVYTGLDVLQQPANMAWLPQAPADGGWLAWGIAAVESLAMILAVIFVIMAGMRLLDAVGGNRLLTRLLQPLLRLMGMGPQAVPLTVIGVVLGLSYGSGLIIREVDRGALPRRDVFLSISFMALCHSLIEDSLIIIAMGGDWTGVVLGRLLLTVVVMTVLARIVHPLPDRTFERLFMNRRGRPAAVAAPAGAA</sequence>
<dbReference type="Proteomes" id="UP000219621">
    <property type="component" value="Unassembled WGS sequence"/>
</dbReference>
<keyword evidence="1" id="KW-1133">Transmembrane helix</keyword>
<name>A0A286G617_9PROT</name>
<protein>
    <recommendedName>
        <fullName evidence="4">Nucleoside recognition</fullName>
    </recommendedName>
</protein>
<dbReference type="EMBL" id="OCNJ01000001">
    <property type="protein sequence ID" value="SOD90997.1"/>
    <property type="molecule type" value="Genomic_DNA"/>
</dbReference>
<dbReference type="AlphaFoldDB" id="A0A286G617"/>
<feature type="transmembrane region" description="Helical" evidence="1">
    <location>
        <begin position="289"/>
        <end position="307"/>
    </location>
</feature>
<feature type="transmembrane region" description="Helical" evidence="1">
    <location>
        <begin position="215"/>
        <end position="237"/>
    </location>
</feature>
<evidence type="ECO:0000256" key="1">
    <source>
        <dbReference type="SAM" id="Phobius"/>
    </source>
</evidence>
<reference evidence="2 3" key="1">
    <citation type="submission" date="2017-09" db="EMBL/GenBank/DDBJ databases">
        <authorList>
            <person name="Ehlers B."/>
            <person name="Leendertz F.H."/>
        </authorList>
    </citation>
    <scope>NUCLEOTIDE SEQUENCE [LARGE SCALE GENOMIC DNA]</scope>
    <source>
        <strain evidence="2 3">USBA 140</strain>
    </source>
</reference>
<evidence type="ECO:0000313" key="3">
    <source>
        <dbReference type="Proteomes" id="UP000219621"/>
    </source>
</evidence>
<feature type="transmembrane region" description="Helical" evidence="1">
    <location>
        <begin position="67"/>
        <end position="87"/>
    </location>
</feature>
<feature type="transmembrane region" description="Helical" evidence="1">
    <location>
        <begin position="258"/>
        <end position="283"/>
    </location>
</feature>
<keyword evidence="1" id="KW-0812">Transmembrane</keyword>
<organism evidence="2 3">
    <name type="scientific">Caenispirillum bisanense</name>
    <dbReference type="NCBI Taxonomy" id="414052"/>
    <lineage>
        <taxon>Bacteria</taxon>
        <taxon>Pseudomonadati</taxon>
        <taxon>Pseudomonadota</taxon>
        <taxon>Alphaproteobacteria</taxon>
        <taxon>Rhodospirillales</taxon>
        <taxon>Novispirillaceae</taxon>
        <taxon>Caenispirillum</taxon>
    </lineage>
</organism>
<feature type="transmembrane region" description="Helical" evidence="1">
    <location>
        <begin position="94"/>
        <end position="111"/>
    </location>
</feature>
<gene>
    <name evidence="2" type="ORF">SAMN05421508_101757</name>
</gene>
<feature type="transmembrane region" description="Helical" evidence="1">
    <location>
        <begin position="171"/>
        <end position="195"/>
    </location>
</feature>